<proteinExistence type="predicted"/>
<dbReference type="AlphaFoldDB" id="A0A2T4TYM4"/>
<dbReference type="Pfam" id="PF01370">
    <property type="entry name" value="Epimerase"/>
    <property type="match status" value="1"/>
</dbReference>
<dbReference type="PANTHER" id="PTHR48079">
    <property type="entry name" value="PROTEIN YEEZ"/>
    <property type="match status" value="1"/>
</dbReference>
<dbReference type="InterPro" id="IPR017829">
    <property type="entry name" value="Hopanoid-assoc_sugar_epimerase"/>
</dbReference>
<dbReference type="OrthoDB" id="9803010at2"/>
<comment type="caution">
    <text evidence="2">The sequence shown here is derived from an EMBL/GenBank/DDBJ whole genome shotgun (WGS) entry which is preliminary data.</text>
</comment>
<evidence type="ECO:0000313" key="3">
    <source>
        <dbReference type="Proteomes" id="UP000241436"/>
    </source>
</evidence>
<dbReference type="Proteomes" id="UP000241436">
    <property type="component" value="Unassembled WGS sequence"/>
</dbReference>
<protein>
    <submittedName>
        <fullName evidence="2">NAD-dependent dehydratase</fullName>
    </submittedName>
</protein>
<accession>A0A2T4TYM4</accession>
<dbReference type="GO" id="GO:0004029">
    <property type="term" value="F:aldehyde dehydrogenase (NAD+) activity"/>
    <property type="evidence" value="ECO:0007669"/>
    <property type="project" value="TreeGrafter"/>
</dbReference>
<dbReference type="InterPro" id="IPR051783">
    <property type="entry name" value="NAD(P)-dependent_oxidoreduct"/>
</dbReference>
<dbReference type="CDD" id="cd05228">
    <property type="entry name" value="AR_FR_like_1_SDR_e"/>
    <property type="match status" value="1"/>
</dbReference>
<dbReference type="FunFam" id="3.40.50.720:FF:000425">
    <property type="entry name" value="NAD(P)-binding Rossmann-fold superfamily protein"/>
    <property type="match status" value="1"/>
</dbReference>
<dbReference type="PANTHER" id="PTHR48079:SF6">
    <property type="entry name" value="NAD(P)-BINDING DOMAIN-CONTAINING PROTEIN-RELATED"/>
    <property type="match status" value="1"/>
</dbReference>
<evidence type="ECO:0000259" key="1">
    <source>
        <dbReference type="Pfam" id="PF01370"/>
    </source>
</evidence>
<dbReference type="EMBL" id="NVQC01000017">
    <property type="protein sequence ID" value="PTL36225.1"/>
    <property type="molecule type" value="Genomic_DNA"/>
</dbReference>
<dbReference type="NCBIfam" id="TIGR03466">
    <property type="entry name" value="HpnA"/>
    <property type="match status" value="1"/>
</dbReference>
<feature type="domain" description="NAD-dependent epimerase/dehydratase" evidence="1">
    <location>
        <begin position="4"/>
        <end position="229"/>
    </location>
</feature>
<dbReference type="SUPFAM" id="SSF51735">
    <property type="entry name" value="NAD(P)-binding Rossmann-fold domains"/>
    <property type="match status" value="1"/>
</dbReference>
<organism evidence="2 3">
    <name type="scientific">Candidatus Methylomirabilis limnetica</name>
    <dbReference type="NCBI Taxonomy" id="2033718"/>
    <lineage>
        <taxon>Bacteria</taxon>
        <taxon>Candidatus Methylomirabilota</taxon>
        <taxon>Candidatus Methylomirabilia</taxon>
        <taxon>Candidatus Methylomirabilales</taxon>
        <taxon>Candidatus Methylomirabilaceae</taxon>
        <taxon>Candidatus Methylomirabilis</taxon>
    </lineage>
</organism>
<dbReference type="Gene3D" id="3.40.50.720">
    <property type="entry name" value="NAD(P)-binding Rossmann-like Domain"/>
    <property type="match status" value="1"/>
</dbReference>
<gene>
    <name evidence="2" type="ORF">CLG94_06095</name>
</gene>
<dbReference type="InterPro" id="IPR001509">
    <property type="entry name" value="Epimerase_deHydtase"/>
</dbReference>
<reference evidence="2 3" key="1">
    <citation type="submission" date="2017-09" db="EMBL/GenBank/DDBJ databases">
        <title>Bloom of a denitrifying methanotroph, Candidatus Methylomirabilis limnetica, in a deep stratified lake.</title>
        <authorList>
            <person name="Graf J.S."/>
            <person name="Marchant H.K."/>
            <person name="Tienken D."/>
            <person name="Hach P.F."/>
            <person name="Brand A."/>
            <person name="Schubert C.J."/>
            <person name="Kuypers M.M."/>
            <person name="Milucka J."/>
        </authorList>
    </citation>
    <scope>NUCLEOTIDE SEQUENCE [LARGE SCALE GENOMIC DNA]</scope>
    <source>
        <strain evidence="2 3">Zug</strain>
    </source>
</reference>
<sequence length="330" mass="36639">MLTLVTGGTGFVGAAVVRLLLAEGHAVRALARRGSNLQNLDGLDLELAFGDLLDKETLRHALKGCRRLYHVGAHYSLWEPSSEVFYRVNVDGTRKLLEAAMEEGVERVVYTSTVGTLGYRHDGSPADEETPSCLDQMTGHYKRSKFLAEEEARGAVRRGLPVVIVNPSTPVGPRDIKPTPTGQIIVDFLNRRMPAYIDTGLNFIDVADVARGHLLAAERGRVGERYILGRSNLTLQQLFATLGQIAKLPPPRVRLPYRLILPLAYGNHWISSLITKKPPRIPLEGVKMAKRRMFFDASKAVRELGLPQSPIEQALEEAVRWFTDHGYVTK</sequence>
<dbReference type="RefSeq" id="WP_107561972.1">
    <property type="nucleotide sequence ID" value="NZ_NVQC01000017.1"/>
</dbReference>
<name>A0A2T4TYM4_9BACT</name>
<evidence type="ECO:0000313" key="2">
    <source>
        <dbReference type="EMBL" id="PTL36225.1"/>
    </source>
</evidence>
<dbReference type="InterPro" id="IPR036291">
    <property type="entry name" value="NAD(P)-bd_dom_sf"/>
</dbReference>
<dbReference type="GO" id="GO:0005737">
    <property type="term" value="C:cytoplasm"/>
    <property type="evidence" value="ECO:0007669"/>
    <property type="project" value="TreeGrafter"/>
</dbReference>
<keyword evidence="3" id="KW-1185">Reference proteome</keyword>
<reference evidence="3" key="2">
    <citation type="journal article" date="2018" name="Environ. Microbiol.">
        <title>Bloom of a denitrifying methanotroph, 'Candidatus Methylomirabilis limnetica', in a deep stratified lake.</title>
        <authorList>
            <person name="Graf J.S."/>
            <person name="Mayr M.J."/>
            <person name="Marchant H.K."/>
            <person name="Tienken D."/>
            <person name="Hach P.F."/>
            <person name="Brand A."/>
            <person name="Schubert C.J."/>
            <person name="Kuypers M.M."/>
            <person name="Milucka J."/>
        </authorList>
    </citation>
    <scope>NUCLEOTIDE SEQUENCE [LARGE SCALE GENOMIC DNA]</scope>
    <source>
        <strain evidence="3">Zug</strain>
    </source>
</reference>